<evidence type="ECO:0000313" key="21">
    <source>
        <dbReference type="Proteomes" id="UP001346149"/>
    </source>
</evidence>
<dbReference type="Gene3D" id="1.20.58.1040">
    <property type="match status" value="1"/>
</dbReference>
<dbReference type="InterPro" id="IPR000490">
    <property type="entry name" value="Glyco_hydro_17"/>
</dbReference>
<evidence type="ECO:0000256" key="13">
    <source>
        <dbReference type="ARBA" id="ARBA00023288"/>
    </source>
</evidence>
<proteinExistence type="inferred from homology"/>
<evidence type="ECO:0000256" key="5">
    <source>
        <dbReference type="ARBA" id="ARBA00022475"/>
    </source>
</evidence>
<evidence type="ECO:0000256" key="18">
    <source>
        <dbReference type="SAM" id="Phobius"/>
    </source>
</evidence>
<feature type="region of interest" description="Disordered" evidence="17">
    <location>
        <begin position="20"/>
        <end position="69"/>
    </location>
</feature>
<keyword evidence="6" id="KW-0336">GPI-anchor</keyword>
<keyword evidence="18" id="KW-0812">Transmembrane</keyword>
<sequence length="677" mass="73997">MLCLQDEWVVCRIFHKSTGLNKPTNPSRRRINSTVDDGLSGVMDPASSSGPRSSFTDAENVVKGTSGHSSSSYLNPLGAAVRPGLVQLNVEHRLSGSIVSGPSLDTWLSADMKPQVTPSAGDNLNLGAAIDLINRFSAMARVCLAEFSHVKPTHSSKNRFPYPAFLRIKRSPLSLPSFLLPGEKRSKLFGKATHEMDHRAEWVLVLALGVCILGRSVEGLGVNWGRMAAHKLPPKTVVKMLKDNGIQKVKLFEVDPSTMDALAGSEIEVMVAIPNSDLATMNSYQSAKNWVKKNVTNYNVEGGVKIKYVAVGNQPLHKSYNNTFDKVTFPALKNIQNALNEAGRGDSVKATIPLNSDVYYTPPDRPVPSAGRFRKDIRGLMTLILEFLSKNNAPFTINIYPFLSVYANKNFPFNYAFFDGATPVVDNSIKYTNVFDANFDTLVSAMKAAGHENLTIMVGEVGWPTDGDVNANIRNAYRFYDGFLPKLAANIGTPLRPGSMEVYLLSLLDEDAKSIAPGDFERHWGLFRYDGQPKFAIDLSGMKQEKLLVPAQNVEYLRPKWCMLNPNAKDLSKLGENIKYACLYADCTSLGYGSSCHGLEPSGNASYAFNMFFQVKNQDPQSCGFQGLGTITTQNISQGRCNFTIQIAAGFSVAAGLTRLVVVCLQFAIVVALLAAT</sequence>
<evidence type="ECO:0000256" key="9">
    <source>
        <dbReference type="ARBA" id="ARBA00022821"/>
    </source>
</evidence>
<dbReference type="FunFam" id="1.20.58.1040:FF:000002">
    <property type="entry name" value="Glucan endo-1,3-beta-glucosidase 8"/>
    <property type="match status" value="1"/>
</dbReference>
<dbReference type="SMART" id="SM00768">
    <property type="entry name" value="X8"/>
    <property type="match status" value="1"/>
</dbReference>
<evidence type="ECO:0000256" key="7">
    <source>
        <dbReference type="ARBA" id="ARBA00022729"/>
    </source>
</evidence>
<evidence type="ECO:0000256" key="12">
    <source>
        <dbReference type="ARBA" id="ARBA00023180"/>
    </source>
</evidence>
<evidence type="ECO:0000259" key="19">
    <source>
        <dbReference type="SMART" id="SM00768"/>
    </source>
</evidence>
<dbReference type="GO" id="GO:0005975">
    <property type="term" value="P:carbohydrate metabolic process"/>
    <property type="evidence" value="ECO:0007669"/>
    <property type="project" value="InterPro"/>
</dbReference>
<evidence type="ECO:0000256" key="8">
    <source>
        <dbReference type="ARBA" id="ARBA00022801"/>
    </source>
</evidence>
<keyword evidence="12" id="KW-0325">Glycoprotein</keyword>
<accession>A0AAN7LZB9</accession>
<evidence type="ECO:0000256" key="1">
    <source>
        <dbReference type="ARBA" id="ARBA00000382"/>
    </source>
</evidence>
<keyword evidence="9" id="KW-0611">Plant defense</keyword>
<comment type="subcellular location">
    <subcellularLocation>
        <location evidence="2">Cell membrane</location>
        <topology evidence="2">Lipid-anchor</topology>
        <topology evidence="2">GPI-anchor</topology>
    </subcellularLocation>
</comment>
<evidence type="ECO:0000256" key="4">
    <source>
        <dbReference type="ARBA" id="ARBA00012780"/>
    </source>
</evidence>
<dbReference type="GO" id="GO:0098552">
    <property type="term" value="C:side of membrane"/>
    <property type="evidence" value="ECO:0007669"/>
    <property type="project" value="UniProtKB-KW"/>
</dbReference>
<feature type="transmembrane region" description="Helical" evidence="18">
    <location>
        <begin position="647"/>
        <end position="676"/>
    </location>
</feature>
<evidence type="ECO:0000256" key="15">
    <source>
        <dbReference type="RuleBase" id="RU004335"/>
    </source>
</evidence>
<evidence type="ECO:0000256" key="11">
    <source>
        <dbReference type="ARBA" id="ARBA00023157"/>
    </source>
</evidence>
<comment type="similarity">
    <text evidence="3 15">Belongs to the glycosyl hydrolase 17 family.</text>
</comment>
<keyword evidence="8 16" id="KW-0378">Hydrolase</keyword>
<evidence type="ECO:0000256" key="10">
    <source>
        <dbReference type="ARBA" id="ARBA00023136"/>
    </source>
</evidence>
<dbReference type="EC" id="3.2.1.39" evidence="4"/>
<evidence type="ECO:0000256" key="2">
    <source>
        <dbReference type="ARBA" id="ARBA00004609"/>
    </source>
</evidence>
<dbReference type="SUPFAM" id="SSF51445">
    <property type="entry name" value="(Trans)glycosidases"/>
    <property type="match status" value="1"/>
</dbReference>
<protein>
    <recommendedName>
        <fullName evidence="4">glucan endo-1,3-beta-D-glucosidase</fullName>
        <ecNumber evidence="4">3.2.1.39</ecNumber>
    </recommendedName>
</protein>
<keyword evidence="10 18" id="KW-0472">Membrane</keyword>
<keyword evidence="7" id="KW-0732">Signal</keyword>
<comment type="caution">
    <text evidence="20">The sequence shown here is derived from an EMBL/GenBank/DDBJ whole genome shotgun (WGS) entry which is preliminary data.</text>
</comment>
<dbReference type="AlphaFoldDB" id="A0AAN7LZB9"/>
<dbReference type="PROSITE" id="PS00587">
    <property type="entry name" value="GLYCOSYL_HYDROL_F17"/>
    <property type="match status" value="1"/>
</dbReference>
<reference evidence="20 21" key="1">
    <citation type="journal article" date="2023" name="Hortic Res">
        <title>Pangenome of water caltrop reveals structural variations and asymmetric subgenome divergence after allopolyploidization.</title>
        <authorList>
            <person name="Zhang X."/>
            <person name="Chen Y."/>
            <person name="Wang L."/>
            <person name="Yuan Y."/>
            <person name="Fang M."/>
            <person name="Shi L."/>
            <person name="Lu R."/>
            <person name="Comes H.P."/>
            <person name="Ma Y."/>
            <person name="Chen Y."/>
            <person name="Huang G."/>
            <person name="Zhou Y."/>
            <person name="Zheng Z."/>
            <person name="Qiu Y."/>
        </authorList>
    </citation>
    <scope>NUCLEOTIDE SEQUENCE [LARGE SCALE GENOMIC DNA]</scope>
    <source>
        <strain evidence="20">F231</strain>
    </source>
</reference>
<dbReference type="InterPro" id="IPR044965">
    <property type="entry name" value="Glyco_hydro_17_plant"/>
</dbReference>
<dbReference type="GO" id="GO:0006952">
    <property type="term" value="P:defense response"/>
    <property type="evidence" value="ECO:0007669"/>
    <property type="project" value="UniProtKB-KW"/>
</dbReference>
<dbReference type="Gene3D" id="3.20.20.80">
    <property type="entry name" value="Glycosidases"/>
    <property type="match status" value="1"/>
</dbReference>
<organism evidence="20 21">
    <name type="scientific">Trapa natans</name>
    <name type="common">Water chestnut</name>
    <dbReference type="NCBI Taxonomy" id="22666"/>
    <lineage>
        <taxon>Eukaryota</taxon>
        <taxon>Viridiplantae</taxon>
        <taxon>Streptophyta</taxon>
        <taxon>Embryophyta</taxon>
        <taxon>Tracheophyta</taxon>
        <taxon>Spermatophyta</taxon>
        <taxon>Magnoliopsida</taxon>
        <taxon>eudicotyledons</taxon>
        <taxon>Gunneridae</taxon>
        <taxon>Pentapetalae</taxon>
        <taxon>rosids</taxon>
        <taxon>malvids</taxon>
        <taxon>Myrtales</taxon>
        <taxon>Lythraceae</taxon>
        <taxon>Trapa</taxon>
    </lineage>
</organism>
<evidence type="ECO:0000313" key="20">
    <source>
        <dbReference type="EMBL" id="KAK4799108.1"/>
    </source>
</evidence>
<dbReference type="GO" id="GO:0042973">
    <property type="term" value="F:glucan endo-1,3-beta-D-glucosidase activity"/>
    <property type="evidence" value="ECO:0007669"/>
    <property type="project" value="UniProtKB-EC"/>
</dbReference>
<keyword evidence="5" id="KW-1003">Cell membrane</keyword>
<dbReference type="InterPro" id="IPR012946">
    <property type="entry name" value="X8"/>
</dbReference>
<evidence type="ECO:0000256" key="6">
    <source>
        <dbReference type="ARBA" id="ARBA00022622"/>
    </source>
</evidence>
<comment type="catalytic activity">
    <reaction evidence="1">
        <text>Hydrolysis of (1-&gt;3)-beta-D-glucosidic linkages in (1-&gt;3)-beta-D-glucans.</text>
        <dbReference type="EC" id="3.2.1.39"/>
    </reaction>
</comment>
<feature type="compositionally biased region" description="Polar residues" evidence="17">
    <location>
        <begin position="46"/>
        <end position="57"/>
    </location>
</feature>
<dbReference type="Proteomes" id="UP001346149">
    <property type="component" value="Unassembled WGS sequence"/>
</dbReference>
<dbReference type="PANTHER" id="PTHR32227">
    <property type="entry name" value="GLUCAN ENDO-1,3-BETA-GLUCOSIDASE BG1-RELATED-RELATED"/>
    <property type="match status" value="1"/>
</dbReference>
<evidence type="ECO:0000256" key="14">
    <source>
        <dbReference type="ARBA" id="ARBA00023295"/>
    </source>
</evidence>
<feature type="domain" description="X8" evidence="19">
    <location>
        <begin position="560"/>
        <end position="643"/>
    </location>
</feature>
<dbReference type="Pfam" id="PF00332">
    <property type="entry name" value="Glyco_hydro_17"/>
    <property type="match status" value="1"/>
</dbReference>
<dbReference type="GO" id="GO:0005886">
    <property type="term" value="C:plasma membrane"/>
    <property type="evidence" value="ECO:0007669"/>
    <property type="project" value="UniProtKB-SubCell"/>
</dbReference>
<dbReference type="Pfam" id="PF07983">
    <property type="entry name" value="X8"/>
    <property type="match status" value="1"/>
</dbReference>
<keyword evidence="21" id="KW-1185">Reference proteome</keyword>
<evidence type="ECO:0000256" key="16">
    <source>
        <dbReference type="RuleBase" id="RU004336"/>
    </source>
</evidence>
<keyword evidence="11" id="KW-1015">Disulfide bond</keyword>
<keyword evidence="13" id="KW-0449">Lipoprotein</keyword>
<evidence type="ECO:0000256" key="17">
    <source>
        <dbReference type="SAM" id="MobiDB-lite"/>
    </source>
</evidence>
<keyword evidence="14 16" id="KW-0326">Glycosidase</keyword>
<keyword evidence="18" id="KW-1133">Transmembrane helix</keyword>
<gene>
    <name evidence="20" type="ORF">SAY86_024473</name>
</gene>
<dbReference type="InterPro" id="IPR017853">
    <property type="entry name" value="GH"/>
</dbReference>
<evidence type="ECO:0000256" key="3">
    <source>
        <dbReference type="ARBA" id="ARBA00008773"/>
    </source>
</evidence>
<name>A0AAN7LZB9_TRANT</name>
<dbReference type="EMBL" id="JAXQNO010000004">
    <property type="protein sequence ID" value="KAK4799108.1"/>
    <property type="molecule type" value="Genomic_DNA"/>
</dbReference>
<dbReference type="FunFam" id="3.20.20.80:FF:000008">
    <property type="entry name" value="Glucan endo-1,3-beta-glucosidase 5"/>
    <property type="match status" value="1"/>
</dbReference>